<feature type="compositionally biased region" description="Gly residues" evidence="1">
    <location>
        <begin position="1"/>
        <end position="14"/>
    </location>
</feature>
<dbReference type="EMBL" id="CP034279">
    <property type="protein sequence ID" value="QGV81752.1"/>
    <property type="molecule type" value="Genomic_DNA"/>
</dbReference>
<evidence type="ECO:0000256" key="1">
    <source>
        <dbReference type="SAM" id="MobiDB-lite"/>
    </source>
</evidence>
<gene>
    <name evidence="2" type="ORF">EIZ62_28490</name>
</gene>
<evidence type="ECO:0000313" key="2">
    <source>
        <dbReference type="EMBL" id="QGV81752.1"/>
    </source>
</evidence>
<dbReference type="KEGG" id="sfic:EIZ62_28490"/>
<protein>
    <submittedName>
        <fullName evidence="2">Uncharacterized protein</fullName>
    </submittedName>
</protein>
<dbReference type="AlphaFoldDB" id="A0A6I6FN68"/>
<evidence type="ECO:0000313" key="3">
    <source>
        <dbReference type="Proteomes" id="UP000422572"/>
    </source>
</evidence>
<keyword evidence="3" id="KW-1185">Reference proteome</keyword>
<name>A0A6I6FN68_9ACTN</name>
<accession>A0A6I6FN68</accession>
<sequence length="93" mass="10079">MWRIGGRVGDGRPPGGDRAHGAPSRWLEPSAITRGYYAHFMPEAGGKGRGVIDGLRGERGVRPAGRTPQVPLSVVDRRFPPLRPAEVVRGWQG</sequence>
<organism evidence="2 3">
    <name type="scientific">Streptomyces ficellus</name>
    <dbReference type="NCBI Taxonomy" id="1977088"/>
    <lineage>
        <taxon>Bacteria</taxon>
        <taxon>Bacillati</taxon>
        <taxon>Actinomycetota</taxon>
        <taxon>Actinomycetes</taxon>
        <taxon>Kitasatosporales</taxon>
        <taxon>Streptomycetaceae</taxon>
        <taxon>Streptomyces</taxon>
    </lineage>
</organism>
<proteinExistence type="predicted"/>
<feature type="region of interest" description="Disordered" evidence="1">
    <location>
        <begin position="1"/>
        <end position="24"/>
    </location>
</feature>
<reference evidence="2 3" key="1">
    <citation type="submission" date="2018-12" db="EMBL/GenBank/DDBJ databases">
        <title>Complete genome sequence of Streptomyces ficellus NRRL8067, the producer of ficellomycin, feldamycin and nojirimycin.</title>
        <authorList>
            <person name="Zhang H."/>
            <person name="Yue R."/>
            <person name="Liu Y."/>
            <person name="Li M."/>
            <person name="Mu H."/>
            <person name="Zhang J."/>
        </authorList>
    </citation>
    <scope>NUCLEOTIDE SEQUENCE [LARGE SCALE GENOMIC DNA]</scope>
    <source>
        <strain evidence="2 3">NRRL 8067</strain>
    </source>
</reference>
<dbReference type="Proteomes" id="UP000422572">
    <property type="component" value="Chromosome"/>
</dbReference>